<dbReference type="HAMAP" id="MF_00060">
    <property type="entry name" value="SurE"/>
    <property type="match status" value="1"/>
</dbReference>
<reference evidence="11" key="2">
    <citation type="journal article" date="2021" name="Microbiome">
        <title>Successional dynamics and alternative stable states in a saline activated sludge microbial community over 9 years.</title>
        <authorList>
            <person name="Wang Y."/>
            <person name="Ye J."/>
            <person name="Ju F."/>
            <person name="Liu L."/>
            <person name="Boyd J.A."/>
            <person name="Deng Y."/>
            <person name="Parks D.H."/>
            <person name="Jiang X."/>
            <person name="Yin X."/>
            <person name="Woodcroft B.J."/>
            <person name="Tyson G.W."/>
            <person name="Hugenholtz P."/>
            <person name="Polz M.F."/>
            <person name="Zhang T."/>
        </authorList>
    </citation>
    <scope>NUCLEOTIDE SEQUENCE</scope>
    <source>
        <strain evidence="11">HKST-UBA02</strain>
    </source>
</reference>
<protein>
    <recommendedName>
        <fullName evidence="9">5'-nucleotidase SurE</fullName>
        <ecNumber evidence="9">3.1.3.5</ecNumber>
    </recommendedName>
    <alternativeName>
        <fullName evidence="9">Nucleoside 5'-monophosphate phosphohydrolase</fullName>
    </alternativeName>
</protein>
<dbReference type="GO" id="GO:0046872">
    <property type="term" value="F:metal ion binding"/>
    <property type="evidence" value="ECO:0007669"/>
    <property type="project" value="UniProtKB-UniRule"/>
</dbReference>
<dbReference type="InterPro" id="IPR030048">
    <property type="entry name" value="SurE"/>
</dbReference>
<evidence type="ECO:0000256" key="4">
    <source>
        <dbReference type="ARBA" id="ARBA00011062"/>
    </source>
</evidence>
<keyword evidence="5 9" id="KW-0963">Cytoplasm</keyword>
<feature type="domain" description="Survival protein SurE-like phosphatase/nucleotidase" evidence="10">
    <location>
        <begin position="3"/>
        <end position="183"/>
    </location>
</feature>
<comment type="cofactor">
    <cofactor evidence="2">
        <name>Mg(2+)</name>
        <dbReference type="ChEBI" id="CHEBI:18420"/>
    </cofactor>
</comment>
<comment type="catalytic activity">
    <reaction evidence="1 9">
        <text>a ribonucleoside 5'-phosphate + H2O = a ribonucleoside + phosphate</text>
        <dbReference type="Rhea" id="RHEA:12484"/>
        <dbReference type="ChEBI" id="CHEBI:15377"/>
        <dbReference type="ChEBI" id="CHEBI:18254"/>
        <dbReference type="ChEBI" id="CHEBI:43474"/>
        <dbReference type="ChEBI" id="CHEBI:58043"/>
        <dbReference type="EC" id="3.1.3.5"/>
    </reaction>
</comment>
<dbReference type="SUPFAM" id="SSF64167">
    <property type="entry name" value="SurE-like"/>
    <property type="match status" value="1"/>
</dbReference>
<comment type="caution">
    <text evidence="11">The sequence shown here is derived from an EMBL/GenBank/DDBJ whole genome shotgun (WGS) entry which is preliminary data.</text>
</comment>
<feature type="binding site" evidence="9">
    <location>
        <position position="94"/>
    </location>
    <ligand>
        <name>a divalent metal cation</name>
        <dbReference type="ChEBI" id="CHEBI:60240"/>
    </ligand>
</feature>
<keyword evidence="6 9" id="KW-0479">Metal-binding</keyword>
<dbReference type="NCBIfam" id="TIGR00087">
    <property type="entry name" value="surE"/>
    <property type="match status" value="1"/>
</dbReference>
<evidence type="ECO:0000313" key="11">
    <source>
        <dbReference type="EMBL" id="MCA9756270.1"/>
    </source>
</evidence>
<comment type="subcellular location">
    <subcellularLocation>
        <location evidence="3 9">Cytoplasm</location>
    </subcellularLocation>
</comment>
<evidence type="ECO:0000256" key="9">
    <source>
        <dbReference type="HAMAP-Rule" id="MF_00060"/>
    </source>
</evidence>
<evidence type="ECO:0000256" key="2">
    <source>
        <dbReference type="ARBA" id="ARBA00001946"/>
    </source>
</evidence>
<comment type="similarity">
    <text evidence="4 9">Belongs to the SurE nucleotidase family.</text>
</comment>
<feature type="binding site" evidence="9">
    <location>
        <position position="9"/>
    </location>
    <ligand>
        <name>a divalent metal cation</name>
        <dbReference type="ChEBI" id="CHEBI:60240"/>
    </ligand>
</feature>
<proteinExistence type="inferred from homology"/>
<dbReference type="GO" id="GO:0008254">
    <property type="term" value="F:3'-nucleotidase activity"/>
    <property type="evidence" value="ECO:0007669"/>
    <property type="project" value="TreeGrafter"/>
</dbReference>
<dbReference type="EC" id="3.1.3.5" evidence="9"/>
<dbReference type="Pfam" id="PF01975">
    <property type="entry name" value="SurE"/>
    <property type="match status" value="1"/>
</dbReference>
<name>A0A956NF41_UNCEI</name>
<evidence type="ECO:0000313" key="12">
    <source>
        <dbReference type="Proteomes" id="UP000739538"/>
    </source>
</evidence>
<sequence>MRILLSNDDGINAKGIWALHDALADHAEILVVAPEREQSASSHALTMHHPLRLRQLDERVFAVDGTPSDCVLMAVRGLGGKIDFVPDFVLSGINHGANLGDDVTYSGTVAAAFEGHLLGFPSVAFSLASGTGDFGLAAAAARELVLQLAARERVPTLLLNVNFPDSPEYRGLRVTSLGHRRYEDVIDERTDPRGKTYYWIGGSPSWDDDPRSDMAALKDGFVSMTPLHLALTDVPMVETIGTWGLSLEPNGSKPAE</sequence>
<dbReference type="FunFam" id="3.40.1210.10:FF:000001">
    <property type="entry name" value="5'/3'-nucleotidase SurE"/>
    <property type="match status" value="1"/>
</dbReference>
<accession>A0A956NF41</accession>
<dbReference type="AlphaFoldDB" id="A0A956NF41"/>
<dbReference type="Gene3D" id="3.40.1210.10">
    <property type="entry name" value="Survival protein SurE-like phosphatase/nucleotidase"/>
    <property type="match status" value="1"/>
</dbReference>
<dbReference type="NCBIfam" id="NF001490">
    <property type="entry name" value="PRK00346.1-4"/>
    <property type="match status" value="1"/>
</dbReference>
<dbReference type="InterPro" id="IPR036523">
    <property type="entry name" value="SurE-like_sf"/>
</dbReference>
<dbReference type="GO" id="GO:0005737">
    <property type="term" value="C:cytoplasm"/>
    <property type="evidence" value="ECO:0007669"/>
    <property type="project" value="UniProtKB-SubCell"/>
</dbReference>
<comment type="function">
    <text evidence="9">Nucleotidase that shows phosphatase activity on nucleoside 5'-monophosphates.</text>
</comment>
<dbReference type="Proteomes" id="UP000739538">
    <property type="component" value="Unassembled WGS sequence"/>
</dbReference>
<evidence type="ECO:0000256" key="1">
    <source>
        <dbReference type="ARBA" id="ARBA00000815"/>
    </source>
</evidence>
<organism evidence="11 12">
    <name type="scientific">Eiseniibacteriota bacterium</name>
    <dbReference type="NCBI Taxonomy" id="2212470"/>
    <lineage>
        <taxon>Bacteria</taxon>
        <taxon>Candidatus Eiseniibacteriota</taxon>
    </lineage>
</organism>
<evidence type="ECO:0000259" key="10">
    <source>
        <dbReference type="Pfam" id="PF01975"/>
    </source>
</evidence>
<evidence type="ECO:0000256" key="7">
    <source>
        <dbReference type="ARBA" id="ARBA00022741"/>
    </source>
</evidence>
<evidence type="ECO:0000256" key="5">
    <source>
        <dbReference type="ARBA" id="ARBA00022490"/>
    </source>
</evidence>
<feature type="binding site" evidence="9">
    <location>
        <position position="8"/>
    </location>
    <ligand>
        <name>a divalent metal cation</name>
        <dbReference type="ChEBI" id="CHEBI:60240"/>
    </ligand>
</feature>
<dbReference type="GO" id="GO:0008253">
    <property type="term" value="F:5'-nucleotidase activity"/>
    <property type="evidence" value="ECO:0007669"/>
    <property type="project" value="UniProtKB-UniRule"/>
</dbReference>
<dbReference type="EMBL" id="JAGQHS010000047">
    <property type="protein sequence ID" value="MCA9756270.1"/>
    <property type="molecule type" value="Genomic_DNA"/>
</dbReference>
<keyword evidence="7 9" id="KW-0547">Nucleotide-binding</keyword>
<dbReference type="InterPro" id="IPR002828">
    <property type="entry name" value="SurE-like_Pase/nucleotidase"/>
</dbReference>
<dbReference type="PANTHER" id="PTHR30457">
    <property type="entry name" value="5'-NUCLEOTIDASE SURE"/>
    <property type="match status" value="1"/>
</dbReference>
<evidence type="ECO:0000256" key="3">
    <source>
        <dbReference type="ARBA" id="ARBA00004496"/>
    </source>
</evidence>
<evidence type="ECO:0000256" key="6">
    <source>
        <dbReference type="ARBA" id="ARBA00022723"/>
    </source>
</evidence>
<reference evidence="11" key="1">
    <citation type="submission" date="2020-04" db="EMBL/GenBank/DDBJ databases">
        <authorList>
            <person name="Zhang T."/>
        </authorList>
    </citation>
    <scope>NUCLEOTIDE SEQUENCE</scope>
    <source>
        <strain evidence="11">HKST-UBA02</strain>
    </source>
</reference>
<dbReference type="GO" id="GO:0004309">
    <property type="term" value="F:exopolyphosphatase activity"/>
    <property type="evidence" value="ECO:0007669"/>
    <property type="project" value="TreeGrafter"/>
</dbReference>
<comment type="cofactor">
    <cofactor evidence="9">
        <name>a divalent metal cation</name>
        <dbReference type="ChEBI" id="CHEBI:60240"/>
    </cofactor>
    <text evidence="9">Binds 1 divalent metal cation per subunit.</text>
</comment>
<gene>
    <name evidence="9 11" type="primary">surE</name>
    <name evidence="11" type="ORF">KDA27_10740</name>
</gene>
<keyword evidence="8 9" id="KW-0378">Hydrolase</keyword>
<dbReference type="PANTHER" id="PTHR30457:SF12">
    <property type="entry name" value="5'_3'-NUCLEOTIDASE SURE"/>
    <property type="match status" value="1"/>
</dbReference>
<evidence type="ECO:0000256" key="8">
    <source>
        <dbReference type="ARBA" id="ARBA00022801"/>
    </source>
</evidence>
<dbReference type="GO" id="GO:0000166">
    <property type="term" value="F:nucleotide binding"/>
    <property type="evidence" value="ECO:0007669"/>
    <property type="project" value="UniProtKB-KW"/>
</dbReference>
<feature type="binding site" evidence="9">
    <location>
        <position position="39"/>
    </location>
    <ligand>
        <name>a divalent metal cation</name>
        <dbReference type="ChEBI" id="CHEBI:60240"/>
    </ligand>
</feature>